<proteinExistence type="predicted"/>
<name>A0A7Y4JR74_9BACT</name>
<evidence type="ECO:0000313" key="2">
    <source>
        <dbReference type="EMBL" id="NOK09696.1"/>
    </source>
</evidence>
<evidence type="ECO:0000313" key="3">
    <source>
        <dbReference type="Proteomes" id="UP000528460"/>
    </source>
</evidence>
<dbReference type="RefSeq" id="WP_171413873.1">
    <property type="nucleotide sequence ID" value="NZ_JABFJW010000071.1"/>
</dbReference>
<accession>A0A7Y4JR74</accession>
<sequence>MTMAPVGFGHARTVRIAGTSVTAVASDRHAWSSEVVVTVNVHDQAEPLARCLESIASQERPVGGVGVVVFDDGSSDNWADTVERFQDRLPLVVCRARCGSPSRARNATLSFVDEAMRNARWVARLDADDCFSTPRSLAAACALGDHRDARWVLGGNRLVQAGRLLERQNPATEALLRPAHVIAVLKSMAEGTAENELPSCNLLLRPGAGWRYPEVDSAEDHWLVTNLLLNHAPSGAVLTDPQYCDYNLGGAVTAANRRSERYIASRQALFAQAQVWAARSGDGR</sequence>
<dbReference type="PANTHER" id="PTHR43685:SF2">
    <property type="entry name" value="GLYCOSYLTRANSFERASE 2-LIKE DOMAIN-CONTAINING PROTEIN"/>
    <property type="match status" value="1"/>
</dbReference>
<reference evidence="2 3" key="1">
    <citation type="submission" date="2020-05" db="EMBL/GenBank/DDBJ databases">
        <authorList>
            <person name="Whitworth D."/>
        </authorList>
    </citation>
    <scope>NUCLEOTIDE SEQUENCE [LARGE SCALE GENOMIC DNA]</scope>
    <source>
        <strain evidence="2 3">CA046A</strain>
    </source>
</reference>
<organism evidence="2 3">
    <name type="scientific">Corallococcus exercitus</name>
    <dbReference type="NCBI Taxonomy" id="2316736"/>
    <lineage>
        <taxon>Bacteria</taxon>
        <taxon>Pseudomonadati</taxon>
        <taxon>Myxococcota</taxon>
        <taxon>Myxococcia</taxon>
        <taxon>Myxococcales</taxon>
        <taxon>Cystobacterineae</taxon>
        <taxon>Myxococcaceae</taxon>
        <taxon>Corallococcus</taxon>
    </lineage>
</organism>
<dbReference type="Pfam" id="PF00535">
    <property type="entry name" value="Glycos_transf_2"/>
    <property type="match status" value="1"/>
</dbReference>
<dbReference type="InterPro" id="IPR001173">
    <property type="entry name" value="Glyco_trans_2-like"/>
</dbReference>
<dbReference type="SUPFAM" id="SSF53448">
    <property type="entry name" value="Nucleotide-diphospho-sugar transferases"/>
    <property type="match status" value="1"/>
</dbReference>
<evidence type="ECO:0000259" key="1">
    <source>
        <dbReference type="Pfam" id="PF00535"/>
    </source>
</evidence>
<protein>
    <submittedName>
        <fullName evidence="2">Glycosyltransferase family 2 protein</fullName>
    </submittedName>
</protein>
<dbReference type="CDD" id="cd00761">
    <property type="entry name" value="Glyco_tranf_GTA_type"/>
    <property type="match status" value="1"/>
</dbReference>
<comment type="caution">
    <text evidence="2">The sequence shown here is derived from an EMBL/GenBank/DDBJ whole genome shotgun (WGS) entry which is preliminary data.</text>
</comment>
<keyword evidence="2" id="KW-0808">Transferase</keyword>
<dbReference type="Gene3D" id="3.90.550.10">
    <property type="entry name" value="Spore Coat Polysaccharide Biosynthesis Protein SpsA, Chain A"/>
    <property type="match status" value="1"/>
</dbReference>
<dbReference type="PANTHER" id="PTHR43685">
    <property type="entry name" value="GLYCOSYLTRANSFERASE"/>
    <property type="match status" value="1"/>
</dbReference>
<feature type="domain" description="Glycosyltransferase 2-like" evidence="1">
    <location>
        <begin position="35"/>
        <end position="133"/>
    </location>
</feature>
<dbReference type="InterPro" id="IPR029044">
    <property type="entry name" value="Nucleotide-diphossugar_trans"/>
</dbReference>
<gene>
    <name evidence="2" type="ORF">HNS30_11730</name>
</gene>
<dbReference type="EMBL" id="JABFJW010000071">
    <property type="protein sequence ID" value="NOK09696.1"/>
    <property type="molecule type" value="Genomic_DNA"/>
</dbReference>
<dbReference type="InterPro" id="IPR050834">
    <property type="entry name" value="Glycosyltransf_2"/>
</dbReference>
<dbReference type="Proteomes" id="UP000528460">
    <property type="component" value="Unassembled WGS sequence"/>
</dbReference>
<dbReference type="AlphaFoldDB" id="A0A7Y4JR74"/>
<dbReference type="GO" id="GO:0016740">
    <property type="term" value="F:transferase activity"/>
    <property type="evidence" value="ECO:0007669"/>
    <property type="project" value="UniProtKB-KW"/>
</dbReference>